<dbReference type="InterPro" id="IPR011044">
    <property type="entry name" value="Quino_amine_DH_bsu"/>
</dbReference>
<feature type="transmembrane region" description="Helical" evidence="2">
    <location>
        <begin position="29"/>
        <end position="50"/>
    </location>
</feature>
<comment type="caution">
    <text evidence="3">The sequence shown here is derived from an EMBL/GenBank/DDBJ whole genome shotgun (WGS) entry which is preliminary data.</text>
</comment>
<evidence type="ECO:0000313" key="4">
    <source>
        <dbReference type="Proteomes" id="UP000661649"/>
    </source>
</evidence>
<organism evidence="3 4">
    <name type="scientific">Blautia stercoris</name>
    <dbReference type="NCBI Taxonomy" id="871664"/>
    <lineage>
        <taxon>Bacteria</taxon>
        <taxon>Bacillati</taxon>
        <taxon>Bacillota</taxon>
        <taxon>Clostridia</taxon>
        <taxon>Lachnospirales</taxon>
        <taxon>Lachnospiraceae</taxon>
        <taxon>Blautia</taxon>
    </lineage>
</organism>
<dbReference type="SUPFAM" id="SSF50969">
    <property type="entry name" value="YVTN repeat-like/Quinoprotein amine dehydrogenase"/>
    <property type="match status" value="1"/>
</dbReference>
<evidence type="ECO:0000313" key="3">
    <source>
        <dbReference type="EMBL" id="MBC8629295.1"/>
    </source>
</evidence>
<dbReference type="Proteomes" id="UP000661649">
    <property type="component" value="Unassembled WGS sequence"/>
</dbReference>
<name>A0ABR7PET3_9FIRM</name>
<reference evidence="3 4" key="1">
    <citation type="submission" date="2020-08" db="EMBL/GenBank/DDBJ databases">
        <title>Genome public.</title>
        <authorList>
            <person name="Liu C."/>
            <person name="Sun Q."/>
        </authorList>
    </citation>
    <scope>NUCLEOTIDE SEQUENCE [LARGE SCALE GENOMIC DNA]</scope>
    <source>
        <strain evidence="3 4">3_YM_SP_D4_24.mj</strain>
    </source>
</reference>
<dbReference type="Pfam" id="PF18975">
    <property type="entry name" value="DUF5711"/>
    <property type="match status" value="1"/>
</dbReference>
<keyword evidence="2" id="KW-1133">Transmembrane helix</keyword>
<gene>
    <name evidence="3" type="ORF">H8712_11845</name>
</gene>
<keyword evidence="2" id="KW-0812">Transmembrane</keyword>
<dbReference type="RefSeq" id="WP_187558901.1">
    <property type="nucleotide sequence ID" value="NZ_JACRTP010000004.1"/>
</dbReference>
<keyword evidence="2" id="KW-0472">Membrane</keyword>
<evidence type="ECO:0000256" key="1">
    <source>
        <dbReference type="SAM" id="MobiDB-lite"/>
    </source>
</evidence>
<keyword evidence="4" id="KW-1185">Reference proteome</keyword>
<evidence type="ECO:0000256" key="2">
    <source>
        <dbReference type="SAM" id="Phobius"/>
    </source>
</evidence>
<dbReference type="EMBL" id="JACRTP010000004">
    <property type="protein sequence ID" value="MBC8629295.1"/>
    <property type="molecule type" value="Genomic_DNA"/>
</dbReference>
<protein>
    <submittedName>
        <fullName evidence="3">Uncharacterized protein</fullName>
    </submittedName>
</protein>
<accession>A0ABR7PET3</accession>
<dbReference type="InterPro" id="IPR043765">
    <property type="entry name" value="DUF5711"/>
</dbReference>
<sequence length="394" mass="44585">MEQNKEKQSQSKSKGKKQTRQTREQRRQLEMILVGILILIVIIVIAVLVIHRRTYHNYSVLSSSKNENVQAYGFVQFEDEILKYGTDGVSLVNQKEETVWSEDFQMTNPTVDVCENMAVVADKDATSIYILSKEKVVGTVQTSKPILKARVARTGVVAAILQDNDKTWVDFYAKDGSLIAENQTRIDSPGYPVDIAVSPNGKIIMVSYLYVEDAQTTSYVAFYNFGDSGQSEIDNIVSGYTYKDVIVPQTIYLKDGSALAFRDNGFSVYQGENIPKEKKNVEMTSEIVSTFYNDNYAGVVFKDKDNNKNYVMRVYSLNGKMKFEKKFNIEYTQIKISNEMIIMNNDTQVCMVDLNGNKKFDGNFGEGTIQGIFRIASNRYMVVSESGIKTIKLK</sequence>
<proteinExistence type="predicted"/>
<feature type="region of interest" description="Disordered" evidence="1">
    <location>
        <begin position="1"/>
        <end position="22"/>
    </location>
</feature>